<evidence type="ECO:0000256" key="5">
    <source>
        <dbReference type="SAM" id="Phobius"/>
    </source>
</evidence>
<gene>
    <name evidence="6" type="primary">E</name>
</gene>
<evidence type="ECO:0000256" key="3">
    <source>
        <dbReference type="ARBA" id="ARBA00023142"/>
    </source>
</evidence>
<organism evidence="7">
    <name type="scientific">Escherichia phage alpha3</name>
    <name type="common">Bacteriophage alpha-3</name>
    <dbReference type="NCBI Taxonomy" id="10849"/>
    <lineage>
        <taxon>Viruses</taxon>
        <taxon>Monodnaviria</taxon>
        <taxon>Sangervirae</taxon>
        <taxon>Phixviricota</taxon>
        <taxon>Malgrandaviricetes</taxon>
        <taxon>Petitvirales</taxon>
        <taxon>Microviridae</taxon>
        <taxon>Bullavirinae</taxon>
        <taxon>Alphatrevirus</taxon>
        <taxon>Alphatrevirus alpha3</taxon>
    </lineage>
</organism>
<dbReference type="RefSeq" id="NP_039595.1">
    <property type="nucleotide sequence ID" value="NC_001330.1"/>
</dbReference>
<evidence type="ECO:0000313" key="7">
    <source>
        <dbReference type="Proteomes" id="UP000001723"/>
    </source>
</evidence>
<evidence type="ECO:0000256" key="2">
    <source>
        <dbReference type="ARBA" id="ARBA00022852"/>
    </source>
</evidence>
<keyword evidence="2" id="KW-0204">Cytolysis</keyword>
<dbReference type="Proteomes" id="UP000001723">
    <property type="component" value="Segment"/>
</dbReference>
<feature type="transmembrane region" description="Helical" evidence="5">
    <location>
        <begin position="6"/>
        <end position="28"/>
    </location>
</feature>
<dbReference type="GO" id="GO:0031640">
    <property type="term" value="P:killing of cells of another organism"/>
    <property type="evidence" value="ECO:0007669"/>
    <property type="project" value="UniProtKB-KW"/>
</dbReference>
<keyword evidence="3" id="KW-0578">Host cell lysis by virus</keyword>
<accession>Q2LL28</accession>
<dbReference type="EMBL" id="DQ085810">
    <property type="protein sequence ID" value="AAZ38963.1"/>
    <property type="molecule type" value="Genomic_DNA"/>
</dbReference>
<dbReference type="SMR" id="Q2LL28"/>
<proteinExistence type="predicted"/>
<dbReference type="OrthoDB" id="28867at10239"/>
<keyword evidence="5" id="KW-0472">Membrane</keyword>
<evidence type="ECO:0000256" key="4">
    <source>
        <dbReference type="ARBA" id="ARBA00032963"/>
    </source>
</evidence>
<keyword evidence="1" id="KW-1188">Viral release from host cell</keyword>
<keyword evidence="5" id="KW-0812">Transmembrane</keyword>
<name>Q2LL28_BPAL3</name>
<dbReference type="KEGG" id="vg:1260695"/>
<dbReference type="GO" id="GO:0004857">
    <property type="term" value="F:enzyme inhibitor activity"/>
    <property type="evidence" value="ECO:0007669"/>
    <property type="project" value="InterPro"/>
</dbReference>
<evidence type="ECO:0000313" key="6">
    <source>
        <dbReference type="EMBL" id="AAZ38963.1"/>
    </source>
</evidence>
<sequence>MERWTLLDILAFLLLLSLLLPSLLIMFIPSMYKQHASLWKARSLAKTLSMASSARLTPLSSSRTPCVLKQDSKKL</sequence>
<reference evidence="6 7" key="1">
    <citation type="journal article" date="2006" name="J. Bacteriol.">
        <title>Horizontal gene transfer and the evolution of microvirid coliphage genomes.</title>
        <authorList>
            <person name="Rokyta D.R."/>
            <person name="Burch C.L."/>
            <person name="Caudle S.B."/>
            <person name="Wichman H.A."/>
        </authorList>
    </citation>
    <scope>NUCLEOTIDE SEQUENCE</scope>
</reference>
<dbReference type="Pfam" id="PF04517">
    <property type="entry name" value="Microvir_lysis"/>
    <property type="match status" value="1"/>
</dbReference>
<dbReference type="InterPro" id="IPR007605">
    <property type="entry name" value="Micrvir_lysisE"/>
</dbReference>
<dbReference type="GeneID" id="1260695"/>
<keyword evidence="5" id="KW-1133">Transmembrane helix</keyword>
<organismHost>
    <name type="scientific">Escherichia coli</name>
    <dbReference type="NCBI Taxonomy" id="562"/>
</organismHost>
<evidence type="ECO:0000256" key="1">
    <source>
        <dbReference type="ARBA" id="ARBA00022612"/>
    </source>
</evidence>
<protein>
    <recommendedName>
        <fullName evidence="4">GPE</fullName>
    </recommendedName>
</protein>